<gene>
    <name evidence="1" type="ORF">S01H4_51270</name>
</gene>
<sequence>EETIKSLKEEIEEIENELSKEVIKITEKYDNTIRELEEVIVKPRKGDIEVSSLSLAWMPHWQLTYKDRESNINTEITIAY</sequence>
<dbReference type="EMBL" id="BART01029176">
    <property type="protein sequence ID" value="GAG98059.1"/>
    <property type="molecule type" value="Genomic_DNA"/>
</dbReference>
<dbReference type="AlphaFoldDB" id="X1BQM1"/>
<organism evidence="1">
    <name type="scientific">marine sediment metagenome</name>
    <dbReference type="NCBI Taxonomy" id="412755"/>
    <lineage>
        <taxon>unclassified sequences</taxon>
        <taxon>metagenomes</taxon>
        <taxon>ecological metagenomes</taxon>
    </lineage>
</organism>
<protein>
    <submittedName>
        <fullName evidence="1">Uncharacterized protein</fullName>
    </submittedName>
</protein>
<comment type="caution">
    <text evidence="1">The sequence shown here is derived from an EMBL/GenBank/DDBJ whole genome shotgun (WGS) entry which is preliminary data.</text>
</comment>
<proteinExistence type="predicted"/>
<accession>X1BQM1</accession>
<name>X1BQM1_9ZZZZ</name>
<feature type="non-terminal residue" evidence="1">
    <location>
        <position position="1"/>
    </location>
</feature>
<reference evidence="1" key="1">
    <citation type="journal article" date="2014" name="Front. Microbiol.">
        <title>High frequency of phylogenetically diverse reductive dehalogenase-homologous genes in deep subseafloor sedimentary metagenomes.</title>
        <authorList>
            <person name="Kawai M."/>
            <person name="Futagami T."/>
            <person name="Toyoda A."/>
            <person name="Takaki Y."/>
            <person name="Nishi S."/>
            <person name="Hori S."/>
            <person name="Arai W."/>
            <person name="Tsubouchi T."/>
            <person name="Morono Y."/>
            <person name="Uchiyama I."/>
            <person name="Ito T."/>
            <person name="Fujiyama A."/>
            <person name="Inagaki F."/>
            <person name="Takami H."/>
        </authorList>
    </citation>
    <scope>NUCLEOTIDE SEQUENCE</scope>
    <source>
        <strain evidence="1">Expedition CK06-06</strain>
    </source>
</reference>
<evidence type="ECO:0000313" key="1">
    <source>
        <dbReference type="EMBL" id="GAG98059.1"/>
    </source>
</evidence>